<name>A0AAU7AV17_9ACTN</name>
<protein>
    <recommendedName>
        <fullName evidence="2">GAF domain-containing protein</fullName>
    </recommendedName>
</protein>
<dbReference type="InterPro" id="IPR041522">
    <property type="entry name" value="CdaR_GGDEF"/>
</dbReference>
<dbReference type="InterPro" id="IPR042070">
    <property type="entry name" value="PucR_C-HTH_sf"/>
</dbReference>
<comment type="similarity">
    <text evidence="1">Belongs to the CdaR family.</text>
</comment>
<dbReference type="KEGG" id="parq:DSM112329_02044"/>
<dbReference type="Pfam" id="PF13556">
    <property type="entry name" value="HTH_30"/>
    <property type="match status" value="1"/>
</dbReference>
<evidence type="ECO:0000313" key="3">
    <source>
        <dbReference type="EMBL" id="XAY05199.1"/>
    </source>
</evidence>
<dbReference type="SMART" id="SM00065">
    <property type="entry name" value="GAF"/>
    <property type="match status" value="1"/>
</dbReference>
<organism evidence="3">
    <name type="scientific">Paraconexibacter sp. AEG42_29</name>
    <dbReference type="NCBI Taxonomy" id="2997339"/>
    <lineage>
        <taxon>Bacteria</taxon>
        <taxon>Bacillati</taxon>
        <taxon>Actinomycetota</taxon>
        <taxon>Thermoleophilia</taxon>
        <taxon>Solirubrobacterales</taxon>
        <taxon>Paraconexibacteraceae</taxon>
        <taxon>Paraconexibacter</taxon>
    </lineage>
</organism>
<dbReference type="InterPro" id="IPR025736">
    <property type="entry name" value="PucR_C-HTH_dom"/>
</dbReference>
<gene>
    <name evidence="3" type="ORF">DSM112329_02044</name>
</gene>
<dbReference type="Gene3D" id="3.30.450.40">
    <property type="match status" value="1"/>
</dbReference>
<evidence type="ECO:0000259" key="2">
    <source>
        <dbReference type="SMART" id="SM00065"/>
    </source>
</evidence>
<evidence type="ECO:0000256" key="1">
    <source>
        <dbReference type="ARBA" id="ARBA00006754"/>
    </source>
</evidence>
<feature type="domain" description="GAF" evidence="2">
    <location>
        <begin position="65"/>
        <end position="219"/>
    </location>
</feature>
<dbReference type="InterPro" id="IPR029016">
    <property type="entry name" value="GAF-like_dom_sf"/>
</dbReference>
<dbReference type="Pfam" id="PF17853">
    <property type="entry name" value="GGDEF_2"/>
    <property type="match status" value="1"/>
</dbReference>
<dbReference type="SUPFAM" id="SSF55781">
    <property type="entry name" value="GAF domain-like"/>
    <property type="match status" value="1"/>
</dbReference>
<proteinExistence type="inferred from homology"/>
<reference evidence="3" key="1">
    <citation type="submission" date="2022-12" db="EMBL/GenBank/DDBJ databases">
        <title>Paraconexibacter alkalitolerans sp. nov. and Baekduia alba sp. nov., isolated from soil and emended description of the genera Paraconexibacter (Chun et al., 2020) and Baekduia (An et al., 2020).</title>
        <authorList>
            <person name="Vieira S."/>
            <person name="Huber K.J."/>
            <person name="Geppert A."/>
            <person name="Wolf J."/>
            <person name="Neumann-Schaal M."/>
            <person name="Muesken M."/>
            <person name="Overmann J."/>
        </authorList>
    </citation>
    <scope>NUCLEOTIDE SEQUENCE</scope>
    <source>
        <strain evidence="3">AEG42_29</strain>
    </source>
</reference>
<dbReference type="InterPro" id="IPR051448">
    <property type="entry name" value="CdaR-like_regulators"/>
</dbReference>
<dbReference type="EMBL" id="CP114014">
    <property type="protein sequence ID" value="XAY05199.1"/>
    <property type="molecule type" value="Genomic_DNA"/>
</dbReference>
<sequence>MSQSEESASIPPRFETDAQEPFVVLGADGAIGGLGAWGLAGESLPAGALDRVFSTYRAIQASESDVDEVLRLTVHNAQALLRADLSSVWRPTGRLPSGRGVVSASVGHQVESWAAELAPDQTGIGRVCLDLGCPVLVVDYRAYADRAAPPVTPFLAWSEAAATVLCLPLREGGDEAAGVLYVARRRLLPFGPAEIELAAALAGQAALALRNGRLRRELQEQHALVEHSARVAARLSRAAVDAGVDGLRRALERDIGRRVDYVPASDGELPGVEVAPVVAGRERYGDLHVYGRPLNPADAVSVQQATSLLAQEMARERALKEARVRTGAQLLGSLLDGVGVTEAHIAERARRIGFDLRRPVVVVAVAHTGAELPALHASATTGGIAVADVLVAEGPDCALLAVAAPEGWTPDAAVDSLLARPDVRCAGVSARRPEIVGASRTALACLSLAREAPNRRAVSVGDLGPLEFLLGAADAVTQLQRNVSDVLGAVQAAERRGGAPLLASLDAYLSSGRRLAIAADRLGTSESTLKYRLTRVRGLVGGIEGSHAFDLWLALRARAFLTHLGHACETNAGS</sequence>
<dbReference type="PANTHER" id="PTHR33744:SF1">
    <property type="entry name" value="DNA-BINDING TRANSCRIPTIONAL ACTIVATOR ADER"/>
    <property type="match status" value="1"/>
</dbReference>
<dbReference type="AlphaFoldDB" id="A0AAU7AV17"/>
<dbReference type="PANTHER" id="PTHR33744">
    <property type="entry name" value="CARBOHYDRATE DIACID REGULATOR"/>
    <property type="match status" value="1"/>
</dbReference>
<dbReference type="RefSeq" id="WP_354701716.1">
    <property type="nucleotide sequence ID" value="NZ_CP114014.1"/>
</dbReference>
<dbReference type="Gene3D" id="1.10.10.2840">
    <property type="entry name" value="PucR C-terminal helix-turn-helix domain"/>
    <property type="match status" value="1"/>
</dbReference>
<dbReference type="Pfam" id="PF01590">
    <property type="entry name" value="GAF"/>
    <property type="match status" value="1"/>
</dbReference>
<accession>A0AAU7AV17</accession>
<dbReference type="InterPro" id="IPR003018">
    <property type="entry name" value="GAF"/>
</dbReference>